<protein>
    <submittedName>
        <fullName evidence="1">Uncharacterized protein</fullName>
    </submittedName>
</protein>
<dbReference type="GeneID" id="19302576"/>
<dbReference type="AlphaFoldDB" id="S7RAY3"/>
<accession>S7RAY3</accession>
<evidence type="ECO:0000313" key="1">
    <source>
        <dbReference type="EMBL" id="EPQ51415.1"/>
    </source>
</evidence>
<reference evidence="1 2" key="1">
    <citation type="journal article" date="2012" name="Science">
        <title>The Paleozoic origin of enzymatic lignin decomposition reconstructed from 31 fungal genomes.</title>
        <authorList>
            <person name="Floudas D."/>
            <person name="Binder M."/>
            <person name="Riley R."/>
            <person name="Barry K."/>
            <person name="Blanchette R.A."/>
            <person name="Henrissat B."/>
            <person name="Martinez A.T."/>
            <person name="Otillar R."/>
            <person name="Spatafora J.W."/>
            <person name="Yadav J.S."/>
            <person name="Aerts A."/>
            <person name="Benoit I."/>
            <person name="Boyd A."/>
            <person name="Carlson A."/>
            <person name="Copeland A."/>
            <person name="Coutinho P.M."/>
            <person name="de Vries R.P."/>
            <person name="Ferreira P."/>
            <person name="Findley K."/>
            <person name="Foster B."/>
            <person name="Gaskell J."/>
            <person name="Glotzer D."/>
            <person name="Gorecki P."/>
            <person name="Heitman J."/>
            <person name="Hesse C."/>
            <person name="Hori C."/>
            <person name="Igarashi K."/>
            <person name="Jurgens J.A."/>
            <person name="Kallen N."/>
            <person name="Kersten P."/>
            <person name="Kohler A."/>
            <person name="Kuees U."/>
            <person name="Kumar T.K.A."/>
            <person name="Kuo A."/>
            <person name="LaButti K."/>
            <person name="Larrondo L.F."/>
            <person name="Lindquist E."/>
            <person name="Ling A."/>
            <person name="Lombard V."/>
            <person name="Lucas S."/>
            <person name="Lundell T."/>
            <person name="Martin R."/>
            <person name="McLaughlin D.J."/>
            <person name="Morgenstern I."/>
            <person name="Morin E."/>
            <person name="Murat C."/>
            <person name="Nagy L.G."/>
            <person name="Nolan M."/>
            <person name="Ohm R.A."/>
            <person name="Patyshakuliyeva A."/>
            <person name="Rokas A."/>
            <person name="Ruiz-Duenas F.J."/>
            <person name="Sabat G."/>
            <person name="Salamov A."/>
            <person name="Samejima M."/>
            <person name="Schmutz J."/>
            <person name="Slot J.C."/>
            <person name="St John F."/>
            <person name="Stenlid J."/>
            <person name="Sun H."/>
            <person name="Sun S."/>
            <person name="Syed K."/>
            <person name="Tsang A."/>
            <person name="Wiebenga A."/>
            <person name="Young D."/>
            <person name="Pisabarro A."/>
            <person name="Eastwood D.C."/>
            <person name="Martin F."/>
            <person name="Cullen D."/>
            <person name="Grigoriev I.V."/>
            <person name="Hibbett D.S."/>
        </authorList>
    </citation>
    <scope>NUCLEOTIDE SEQUENCE [LARGE SCALE GENOMIC DNA]</scope>
    <source>
        <strain evidence="1 2">ATCC 11539</strain>
    </source>
</reference>
<keyword evidence="2" id="KW-1185">Reference proteome</keyword>
<dbReference type="EMBL" id="KB469310">
    <property type="protein sequence ID" value="EPQ51415.1"/>
    <property type="molecule type" value="Genomic_DNA"/>
</dbReference>
<dbReference type="Proteomes" id="UP000030669">
    <property type="component" value="Unassembled WGS sequence"/>
</dbReference>
<sequence length="52" mass="5531">MSPKSPPLSKNILEIMTTVAASNAPASRQPPSLPYPPSEFIPASCCIDIHPK</sequence>
<dbReference type="RefSeq" id="XP_007869898.1">
    <property type="nucleotide sequence ID" value="XM_007871707.1"/>
</dbReference>
<dbReference type="KEGG" id="gtr:GLOTRDRAFT_132791"/>
<gene>
    <name evidence="1" type="ORF">GLOTRDRAFT_132791</name>
</gene>
<proteinExistence type="predicted"/>
<dbReference type="HOGENOM" id="CLU_3087432_0_0_1"/>
<organism evidence="1 2">
    <name type="scientific">Gloeophyllum trabeum (strain ATCC 11539 / FP-39264 / Madison 617)</name>
    <name type="common">Brown rot fungus</name>
    <dbReference type="NCBI Taxonomy" id="670483"/>
    <lineage>
        <taxon>Eukaryota</taxon>
        <taxon>Fungi</taxon>
        <taxon>Dikarya</taxon>
        <taxon>Basidiomycota</taxon>
        <taxon>Agaricomycotina</taxon>
        <taxon>Agaricomycetes</taxon>
        <taxon>Gloeophyllales</taxon>
        <taxon>Gloeophyllaceae</taxon>
        <taxon>Gloeophyllum</taxon>
    </lineage>
</organism>
<name>S7RAY3_GLOTA</name>
<evidence type="ECO:0000313" key="2">
    <source>
        <dbReference type="Proteomes" id="UP000030669"/>
    </source>
</evidence>